<dbReference type="GO" id="GO:0005829">
    <property type="term" value="C:cytosol"/>
    <property type="evidence" value="ECO:0007669"/>
    <property type="project" value="TreeGrafter"/>
</dbReference>
<comment type="caution">
    <text evidence="2">The sequence shown here is derived from an EMBL/GenBank/DDBJ whole genome shotgun (WGS) entry which is preliminary data.</text>
</comment>
<dbReference type="GO" id="GO:0016740">
    <property type="term" value="F:transferase activity"/>
    <property type="evidence" value="ECO:0007669"/>
    <property type="project" value="UniProtKB-KW"/>
</dbReference>
<dbReference type="PROSITE" id="PS51273">
    <property type="entry name" value="GATASE_TYPE_1"/>
    <property type="match status" value="1"/>
</dbReference>
<dbReference type="InterPro" id="IPR044992">
    <property type="entry name" value="ChyE-like"/>
</dbReference>
<dbReference type="AlphaFoldDB" id="A0A3M8R835"/>
<proteinExistence type="predicted"/>
<dbReference type="PANTHER" id="PTHR42695:SF5">
    <property type="entry name" value="GLUTAMINE AMIDOTRANSFERASE YLR126C-RELATED"/>
    <property type="match status" value="1"/>
</dbReference>
<dbReference type="CDD" id="cd01741">
    <property type="entry name" value="GATase1_1"/>
    <property type="match status" value="1"/>
</dbReference>
<keyword evidence="2" id="KW-0808">Transferase</keyword>
<dbReference type="EMBL" id="RIZI01000151">
    <property type="protein sequence ID" value="RNF64291.1"/>
    <property type="molecule type" value="Genomic_DNA"/>
</dbReference>
<dbReference type="InterPro" id="IPR017926">
    <property type="entry name" value="GATASE"/>
</dbReference>
<accession>A0A3M8R835</accession>
<dbReference type="InterPro" id="IPR029062">
    <property type="entry name" value="Class_I_gatase-like"/>
</dbReference>
<dbReference type="RefSeq" id="WP_123103122.1">
    <property type="nucleotide sequence ID" value="NZ_CP127527.1"/>
</dbReference>
<feature type="domain" description="Glutamine amidotransferase" evidence="1">
    <location>
        <begin position="22"/>
        <end position="183"/>
    </location>
</feature>
<dbReference type="PANTHER" id="PTHR42695">
    <property type="entry name" value="GLUTAMINE AMIDOTRANSFERASE YLR126C-RELATED"/>
    <property type="match status" value="1"/>
</dbReference>
<dbReference type="SUPFAM" id="SSF52317">
    <property type="entry name" value="Class I glutamine amidotransferase-like"/>
    <property type="match status" value="1"/>
</dbReference>
<evidence type="ECO:0000313" key="2">
    <source>
        <dbReference type="EMBL" id="RNF64291.1"/>
    </source>
</evidence>
<gene>
    <name evidence="2" type="ORF">EC580_05900</name>
</gene>
<dbReference type="Gene3D" id="3.40.50.880">
    <property type="match status" value="1"/>
</dbReference>
<organism evidence="2">
    <name type="scientific">Acidithiobacillus sulfuriphilus</name>
    <dbReference type="NCBI Taxonomy" id="1867749"/>
    <lineage>
        <taxon>Bacteria</taxon>
        <taxon>Pseudomonadati</taxon>
        <taxon>Pseudomonadota</taxon>
        <taxon>Acidithiobacillia</taxon>
        <taxon>Acidithiobacillales</taxon>
        <taxon>Acidithiobacillaceae</taxon>
        <taxon>Acidithiobacillus</taxon>
    </lineage>
</organism>
<dbReference type="FunFam" id="3.40.50.880:FF:000033">
    <property type="entry name" value="Glutamine amidotransferase class-I"/>
    <property type="match status" value="1"/>
</dbReference>
<keyword evidence="2" id="KW-0315">Glutamine amidotransferase</keyword>
<sequence length="239" mass="25723">MSDILVLQHHPEEGLGFLREIFLERGHRPVIHRLDLGAAVPENSNGYSGLVIMGGPMSVNDEDRHPWLVEEMRLIRAAVEAGQPTLGHCLGGQLIAKAMGGQVFANPAGPEIGWFPVEKTAAGYGSSWLQGLPESFPLFHWHGETFAPPEGSTPLLSSALCAHQAFAIGQHCLALQGHPEVTAAVVRAWTEAMAGDLQRPGPGVQSAAEITRDLAQRCADLAAISRVLYAPWLELLPQQ</sequence>
<protein>
    <submittedName>
        <fullName evidence="2">Type 1 glutamine amidotransferase</fullName>
    </submittedName>
</protein>
<dbReference type="OrthoDB" id="9813383at2"/>
<name>A0A3M8R835_9PROT</name>
<reference evidence="2" key="1">
    <citation type="submission" date="2018-10" db="EMBL/GenBank/DDBJ databases">
        <title>Acidithiobacillus sulfuriphilus sp. nov.: an extremely acidophilic sulfur-oxidizing chemolithotroph isolated from a neutral pH environment.</title>
        <authorList>
            <person name="Falagan C."/>
            <person name="Moya-Beltran A."/>
            <person name="Quatrini R."/>
            <person name="Johnson D.B."/>
        </authorList>
    </citation>
    <scope>NUCLEOTIDE SEQUENCE [LARGE SCALE GENOMIC DNA]</scope>
    <source>
        <strain evidence="2">CJ-2</strain>
    </source>
</reference>
<dbReference type="Pfam" id="PF00117">
    <property type="entry name" value="GATase"/>
    <property type="match status" value="1"/>
</dbReference>
<evidence type="ECO:0000259" key="1">
    <source>
        <dbReference type="Pfam" id="PF00117"/>
    </source>
</evidence>